<protein>
    <submittedName>
        <fullName evidence="1">Uncharacterized protein</fullName>
    </submittedName>
</protein>
<proteinExistence type="predicted"/>
<sequence length="151" mass="16930">MEYSEAVSTPLGKESKVSVSGSALEVQTPPLKVHAITEKEIIILETDMPETLRQWFGEVAEHSTAWYGGFQTRGKHRSVDLPQNGLYTFKLKQNLRRFKITDQQMCIATAGDISTGVTAVLVIRAPVVRMTKRTYGLAWFVREVCVLDCPK</sequence>
<organism evidence="1">
    <name type="scientific">viral metagenome</name>
    <dbReference type="NCBI Taxonomy" id="1070528"/>
    <lineage>
        <taxon>unclassified sequences</taxon>
        <taxon>metagenomes</taxon>
        <taxon>organismal metagenomes</taxon>
    </lineage>
</organism>
<evidence type="ECO:0000313" key="1">
    <source>
        <dbReference type="EMBL" id="QHU14436.1"/>
    </source>
</evidence>
<accession>A0A6C0KBI3</accession>
<dbReference type="AlphaFoldDB" id="A0A6C0KBI3"/>
<dbReference type="EMBL" id="MN740840">
    <property type="protein sequence ID" value="QHU14436.1"/>
    <property type="molecule type" value="Genomic_DNA"/>
</dbReference>
<name>A0A6C0KBI3_9ZZZZ</name>
<reference evidence="1" key="1">
    <citation type="journal article" date="2020" name="Nature">
        <title>Giant virus diversity and host interactions through global metagenomics.</title>
        <authorList>
            <person name="Schulz F."/>
            <person name="Roux S."/>
            <person name="Paez-Espino D."/>
            <person name="Jungbluth S."/>
            <person name="Walsh D.A."/>
            <person name="Denef V.J."/>
            <person name="McMahon K.D."/>
            <person name="Konstantinidis K.T."/>
            <person name="Eloe-Fadrosh E.A."/>
            <person name="Kyrpides N.C."/>
            <person name="Woyke T."/>
        </authorList>
    </citation>
    <scope>NUCLEOTIDE SEQUENCE</scope>
    <source>
        <strain evidence="1">GVMAG-S-1102113-118</strain>
    </source>
</reference>